<dbReference type="AlphaFoldDB" id="E5B854"/>
<proteinExistence type="predicted"/>
<dbReference type="EMBL" id="FR719195">
    <property type="protein sequence ID" value="CBX81659.1"/>
    <property type="molecule type" value="Genomic_DNA"/>
</dbReference>
<evidence type="ECO:0000313" key="1">
    <source>
        <dbReference type="EMBL" id="CBX81659.1"/>
    </source>
</evidence>
<sequence length="72" mass="8163">MIRRLSGHRLEPGQHAPFRTAQKLVWQHHQQEAESLFAHDLATLSALNNSHSLALLSVSVVLTMDEKLVKRL</sequence>
<name>E5B854_ERWAM</name>
<organism evidence="1">
    <name type="scientific">Erwinia amylovora ATCC BAA-2158</name>
    <dbReference type="NCBI Taxonomy" id="889211"/>
    <lineage>
        <taxon>Bacteria</taxon>
        <taxon>Pseudomonadati</taxon>
        <taxon>Pseudomonadota</taxon>
        <taxon>Gammaproteobacteria</taxon>
        <taxon>Enterobacterales</taxon>
        <taxon>Erwiniaceae</taxon>
        <taxon>Erwinia</taxon>
    </lineage>
</organism>
<gene>
    <name evidence="1" type="ORF">EAIL5_2839</name>
</gene>
<reference evidence="1" key="1">
    <citation type="journal article" date="2011" name="J. Bacteriol.">
        <title>Genome Sequence of an Erwinia amylovora Strain with Pathogenicity Restricted to Rubus Plants.</title>
        <authorList>
            <person name="Powney R."/>
            <person name="Smits T.H."/>
            <person name="Sawbridge T."/>
            <person name="Frey B."/>
            <person name="Blom J."/>
            <person name="Frey J.E."/>
            <person name="Plummer K.M."/>
            <person name="Beer S.V."/>
            <person name="Luck J."/>
            <person name="Duffy B."/>
            <person name="Rodoni B."/>
        </authorList>
    </citation>
    <scope>NUCLEOTIDE SEQUENCE</scope>
    <source>
        <strain evidence="1">ATCC BAA-2158</strain>
    </source>
</reference>
<accession>E5B854</accession>
<protein>
    <submittedName>
        <fullName evidence="1">Uncharacterized protein</fullName>
    </submittedName>
</protein>